<dbReference type="Proteomes" id="UP000438699">
    <property type="component" value="Unassembled WGS sequence"/>
</dbReference>
<dbReference type="AlphaFoldDB" id="A0A6N6N478"/>
<dbReference type="RefSeq" id="WP_151150521.1">
    <property type="nucleotide sequence ID" value="NZ_WAIE01000002.1"/>
</dbReference>
<feature type="repeat" description="TPR" evidence="3">
    <location>
        <begin position="184"/>
        <end position="217"/>
    </location>
</feature>
<comment type="caution">
    <text evidence="4">The sequence shown here is derived from an EMBL/GenBank/DDBJ whole genome shotgun (WGS) entry which is preliminary data.</text>
</comment>
<protein>
    <submittedName>
        <fullName evidence="4">Tetratricopeptide repeat protein</fullName>
    </submittedName>
</protein>
<organism evidence="4 5">
    <name type="scientific">Pseudodesulfovibrio senegalensis</name>
    <dbReference type="NCBI Taxonomy" id="1721087"/>
    <lineage>
        <taxon>Bacteria</taxon>
        <taxon>Pseudomonadati</taxon>
        <taxon>Thermodesulfobacteriota</taxon>
        <taxon>Desulfovibrionia</taxon>
        <taxon>Desulfovibrionales</taxon>
        <taxon>Desulfovibrionaceae</taxon>
    </lineage>
</organism>
<dbReference type="Gene3D" id="1.25.40.10">
    <property type="entry name" value="Tetratricopeptide repeat domain"/>
    <property type="match status" value="1"/>
</dbReference>
<keyword evidence="5" id="KW-1185">Reference proteome</keyword>
<evidence type="ECO:0000256" key="3">
    <source>
        <dbReference type="PROSITE-ProRule" id="PRU00339"/>
    </source>
</evidence>
<dbReference type="SUPFAM" id="SSF48452">
    <property type="entry name" value="TPR-like"/>
    <property type="match status" value="1"/>
</dbReference>
<dbReference type="EMBL" id="WAIE01000002">
    <property type="protein sequence ID" value="KAB1442300.1"/>
    <property type="molecule type" value="Genomic_DNA"/>
</dbReference>
<feature type="repeat" description="TPR" evidence="3">
    <location>
        <begin position="218"/>
        <end position="251"/>
    </location>
</feature>
<evidence type="ECO:0000313" key="5">
    <source>
        <dbReference type="Proteomes" id="UP000438699"/>
    </source>
</evidence>
<gene>
    <name evidence="4" type="ORF">F8A88_07560</name>
</gene>
<evidence type="ECO:0000313" key="4">
    <source>
        <dbReference type="EMBL" id="KAB1442300.1"/>
    </source>
</evidence>
<dbReference type="InterPro" id="IPR011990">
    <property type="entry name" value="TPR-like_helical_dom_sf"/>
</dbReference>
<dbReference type="OrthoDB" id="5502572at2"/>
<dbReference type="PANTHER" id="PTHR44943">
    <property type="entry name" value="CELLULOSE SYNTHASE OPERON PROTEIN C"/>
    <property type="match status" value="1"/>
</dbReference>
<evidence type="ECO:0000256" key="1">
    <source>
        <dbReference type="ARBA" id="ARBA00022737"/>
    </source>
</evidence>
<keyword evidence="1" id="KW-0677">Repeat</keyword>
<sequence length="266" mass="30748">MSAELITARKKLSSVSTNLKKGKYMPAVQAVHDGLLTMLRQSLMKSERTEFEELLKKVAYSLNSDDNLRKVYPLVINYEPGKEKVFLDAMVELLRLLQEKMNEDAQLDIAAIEARKRKDLAEGQKHLDNQSFDKAKSVFDKLIGDFGSDIDLKADIADRYLKAERYQEAFNLLDDALRDDPNAIFLYNRIGIVLRKMKDFETAEKYYLKALAICQDDEYLLFNMGRLYFDWKKWPKMAKAAERAMDINPDFKEAAKMKAFALKKMG</sequence>
<name>A0A6N6N478_9BACT</name>
<dbReference type="SMART" id="SM00028">
    <property type="entry name" value="TPR"/>
    <property type="match status" value="2"/>
</dbReference>
<feature type="repeat" description="TPR" evidence="3">
    <location>
        <begin position="150"/>
        <end position="183"/>
    </location>
</feature>
<reference evidence="4 5" key="1">
    <citation type="journal article" date="2017" name="Int. J. Syst. Evol. Microbiol.">
        <title>Desulfovibrio senegalensis sp. nov., a mesophilic sulfate reducer isolated from marine sediment.</title>
        <authorList>
            <person name="Thioye A."/>
            <person name="Gam Z.B.A."/>
            <person name="Mbengue M."/>
            <person name="Cayol J.L."/>
            <person name="Joseph-Bartoli M."/>
            <person name="Toure-Kane C."/>
            <person name="Labat M."/>
        </authorList>
    </citation>
    <scope>NUCLEOTIDE SEQUENCE [LARGE SCALE GENOMIC DNA]</scope>
    <source>
        <strain evidence="4 5">DSM 101509</strain>
    </source>
</reference>
<dbReference type="PANTHER" id="PTHR44943:SF4">
    <property type="entry name" value="TPR REPEAT-CONTAINING PROTEIN MJ0798"/>
    <property type="match status" value="1"/>
</dbReference>
<keyword evidence="2 3" id="KW-0802">TPR repeat</keyword>
<evidence type="ECO:0000256" key="2">
    <source>
        <dbReference type="ARBA" id="ARBA00022803"/>
    </source>
</evidence>
<accession>A0A6N6N478</accession>
<proteinExistence type="predicted"/>
<dbReference type="InterPro" id="IPR019734">
    <property type="entry name" value="TPR_rpt"/>
</dbReference>
<dbReference type="PROSITE" id="PS50005">
    <property type="entry name" value="TPR"/>
    <property type="match status" value="3"/>
</dbReference>
<dbReference type="InterPro" id="IPR051685">
    <property type="entry name" value="Ycf3/AcsC/BcsC/TPR_MFPF"/>
</dbReference>
<dbReference type="Pfam" id="PF00515">
    <property type="entry name" value="TPR_1"/>
    <property type="match status" value="1"/>
</dbReference>